<comment type="caution">
    <text evidence="15">The sequence shown here is derived from an EMBL/GenBank/DDBJ whole genome shotgun (WGS) entry which is preliminary data.</text>
</comment>
<feature type="domain" description="ILEI/PANDER" evidence="14">
    <location>
        <begin position="600"/>
        <end position="687"/>
    </location>
</feature>
<evidence type="ECO:0000256" key="3">
    <source>
        <dbReference type="ARBA" id="ARBA00004922"/>
    </source>
</evidence>
<comment type="subcellular location">
    <subcellularLocation>
        <location evidence="2">Golgi apparatus membrane</location>
        <topology evidence="2">Single-pass type II membrane protein</topology>
    </subcellularLocation>
</comment>
<keyword evidence="5" id="KW-0328">Glycosyltransferase</keyword>
<evidence type="ECO:0000256" key="8">
    <source>
        <dbReference type="ARBA" id="ARBA00022723"/>
    </source>
</evidence>
<dbReference type="PANTHER" id="PTHR46396">
    <property type="entry name" value="PROTEIN O-LINKED-MANNOSE BETA-1,2-N-ACETYLGLUCOSAMINYLTRANSFERASE 1"/>
    <property type="match status" value="1"/>
</dbReference>
<feature type="domain" description="ILEI/PANDER" evidence="14">
    <location>
        <begin position="97"/>
        <end position="185"/>
    </location>
</feature>
<dbReference type="Pfam" id="PF03071">
    <property type="entry name" value="GNT-I"/>
    <property type="match status" value="2"/>
</dbReference>
<keyword evidence="10" id="KW-1133">Transmembrane helix</keyword>
<evidence type="ECO:0000256" key="9">
    <source>
        <dbReference type="ARBA" id="ARBA00022968"/>
    </source>
</evidence>
<dbReference type="InterPro" id="IPR029044">
    <property type="entry name" value="Nucleotide-diphossugar_trans"/>
</dbReference>
<accession>A0ABN8NSZ4</accession>
<dbReference type="Pfam" id="PF15711">
    <property type="entry name" value="ILEI"/>
    <property type="match status" value="2"/>
</dbReference>
<dbReference type="SUPFAM" id="SSF53448">
    <property type="entry name" value="Nucleotide-diphospho-sugar transferases"/>
    <property type="match status" value="2"/>
</dbReference>
<evidence type="ECO:0000256" key="1">
    <source>
        <dbReference type="ARBA" id="ARBA00001936"/>
    </source>
</evidence>
<comment type="pathway">
    <text evidence="3">Protein modification; protein glycosylation.</text>
</comment>
<evidence type="ECO:0000256" key="12">
    <source>
        <dbReference type="ARBA" id="ARBA00023136"/>
    </source>
</evidence>
<evidence type="ECO:0000313" key="16">
    <source>
        <dbReference type="Proteomes" id="UP001159405"/>
    </source>
</evidence>
<keyword evidence="9" id="KW-0735">Signal-anchor</keyword>
<dbReference type="PANTHER" id="PTHR46396:SF1">
    <property type="entry name" value="PROTEIN O-LINKED-MANNOSE BETA-1,2-N-ACETYLGLUCOSAMINYLTRANSFERASE 1"/>
    <property type="match status" value="1"/>
</dbReference>
<evidence type="ECO:0000256" key="7">
    <source>
        <dbReference type="ARBA" id="ARBA00022692"/>
    </source>
</evidence>
<keyword evidence="8" id="KW-0479">Metal-binding</keyword>
<dbReference type="Gene3D" id="3.90.550.10">
    <property type="entry name" value="Spore Coat Polysaccharide Biosynthesis Protein SpsA, Chain A"/>
    <property type="match status" value="2"/>
</dbReference>
<name>A0ABN8NSZ4_9CNID</name>
<evidence type="ECO:0000256" key="13">
    <source>
        <dbReference type="ARBA" id="ARBA00023211"/>
    </source>
</evidence>
<dbReference type="EMBL" id="CALNXK010000033">
    <property type="protein sequence ID" value="CAH3119268.1"/>
    <property type="molecule type" value="Genomic_DNA"/>
</dbReference>
<comment type="cofactor">
    <cofactor evidence="1">
        <name>Mn(2+)</name>
        <dbReference type="ChEBI" id="CHEBI:29035"/>
    </cofactor>
</comment>
<comment type="similarity">
    <text evidence="4">Belongs to the glycosyltransferase 13 family.</text>
</comment>
<evidence type="ECO:0000256" key="10">
    <source>
        <dbReference type="ARBA" id="ARBA00022989"/>
    </source>
</evidence>
<keyword evidence="13" id="KW-0464">Manganese</keyword>
<evidence type="ECO:0000256" key="6">
    <source>
        <dbReference type="ARBA" id="ARBA00022679"/>
    </source>
</evidence>
<proteinExistence type="inferred from homology"/>
<evidence type="ECO:0000259" key="14">
    <source>
        <dbReference type="Pfam" id="PF15711"/>
    </source>
</evidence>
<organism evidence="15 16">
    <name type="scientific">Porites lobata</name>
    <dbReference type="NCBI Taxonomy" id="104759"/>
    <lineage>
        <taxon>Eukaryota</taxon>
        <taxon>Metazoa</taxon>
        <taxon>Cnidaria</taxon>
        <taxon>Anthozoa</taxon>
        <taxon>Hexacorallia</taxon>
        <taxon>Scleractinia</taxon>
        <taxon>Fungiina</taxon>
        <taxon>Poritidae</taxon>
        <taxon>Porites</taxon>
    </lineage>
</organism>
<keyword evidence="12" id="KW-0472">Membrane</keyword>
<evidence type="ECO:0000313" key="15">
    <source>
        <dbReference type="EMBL" id="CAH3119268.1"/>
    </source>
</evidence>
<keyword evidence="6" id="KW-0808">Transferase</keyword>
<keyword evidence="7" id="KW-0812">Transmembrane</keyword>
<evidence type="ECO:0000256" key="11">
    <source>
        <dbReference type="ARBA" id="ARBA00023034"/>
    </source>
</evidence>
<evidence type="ECO:0000256" key="5">
    <source>
        <dbReference type="ARBA" id="ARBA00022676"/>
    </source>
</evidence>
<gene>
    <name evidence="15" type="ORF">PLOB_00027273</name>
</gene>
<reference evidence="15 16" key="1">
    <citation type="submission" date="2022-05" db="EMBL/GenBank/DDBJ databases">
        <authorList>
            <consortium name="Genoscope - CEA"/>
            <person name="William W."/>
        </authorList>
    </citation>
    <scope>NUCLEOTIDE SEQUENCE [LARGE SCALE GENOMIC DNA]</scope>
</reference>
<dbReference type="Proteomes" id="UP001159405">
    <property type="component" value="Unassembled WGS sequence"/>
</dbReference>
<evidence type="ECO:0000256" key="2">
    <source>
        <dbReference type="ARBA" id="ARBA00004323"/>
    </source>
</evidence>
<keyword evidence="16" id="KW-1185">Reference proteome</keyword>
<dbReference type="InterPro" id="IPR039477">
    <property type="entry name" value="ILEI/PANDER_dom"/>
</dbReference>
<dbReference type="PROSITE" id="PS52031">
    <property type="entry name" value="GG_LECTIN"/>
    <property type="match status" value="2"/>
</dbReference>
<keyword evidence="11" id="KW-0333">Golgi apparatus</keyword>
<protein>
    <recommendedName>
        <fullName evidence="14">ILEI/PANDER domain-containing protein</fullName>
    </recommendedName>
</protein>
<dbReference type="InterPro" id="IPR004139">
    <property type="entry name" value="Glyco_trans_13"/>
</dbReference>
<dbReference type="InterPro" id="IPR052463">
    <property type="entry name" value="O-linked_mannose_GnT"/>
</dbReference>
<sequence>MSVKLIRMLLAAVVLVTSIANILFMVENWTMNVTERTKDSTNHETIGKMKCKIACVIRRTSIAGTTDMDVQVYSSKEKASVIVDGKVISEVTKENMRGILVFALNQRTGVPMAVRAFDTYASKEEGGAMIKFIEELQDGRIVCMAIKDEASMQLNSDTRSYIEKLGSSYFSLVGWRDMWAFIFQRNGREKKAFAESHRKSPEFNIWANDVLIRTSIKRQWDLYSHCLWEENASTSRRREFCDKFDGYEGVCRCQDPDSIDFNPPALDDGSRVNLPVLVMAGNRPQYLFRMLKTLRGVQGLMPSMVTVFIDGFFDEPASVARMFGLKVNQHEGVSSKNSRICQHYKKSITTAFDQFPDANYVVILEEDLAISVDILSYFKQLLPVLENDESLYCISAWNDQGYDYTVGDPSMTYRIETMPGLGWVLSRKIYKGELESKWPAPDVFWDWDMWMRMPRQRKDRECIIPDISRTYHFGAKGLNVGPAMNEAYFKRHAFNAQPSVKINADIIQAELLDHSRTPCTNPKDFVPDTQNKIYLFYIRMDRSNDYTTWINVARCFRIWDLDARGFHKTYLDIQVYSSKGNASFVVNGKLVSEVTAENRQGINVVVLNQGTGDVMAVRGFDTYSSKADSKQLINFINSLAEGRVLCFAVRDEATASLMIYARSFIRKLGSSFINQLGWRDMWAFVAQRINNEKFVYAEGFQHSAIEHDWAPPVTIHTTVPLRPESVVKCSWEDNEENHRRRQFCDTFDGYTGICNCNNPESIAFEPPPLPDGRRIELPVLVMASNRPQYLFRMLKTLREVQGLMPSMVTVFIDGFFDEPAYVARMFGLRVDQHEPISEKNARIAQHYKKSLTASFARYPDANYLVILEEDLDISPDILTYFQQLLPVLEKDESLYCISAWNDQGYAHTAKDPAMMYRVETMPGLGWVLSRKLYKGELEPVWPGPDVFWDWDMWMRDNEMRKNRECIIPDVSRTYHFGATGLNMNPFMQHHYFTKHALNDKRNVKLNVDIMYKDSYEKELGRLIREAEVLDHSKNPCTNRNDFVPSTKDKTYIFYIRMDHASDWITWFNIARCLKIWDLDARGFHKSLWRLWLNESHVLIVGCPASPHCAHKSSDVIPIDIQNKVTRPPD</sequence>
<evidence type="ECO:0000256" key="4">
    <source>
        <dbReference type="ARBA" id="ARBA00006492"/>
    </source>
</evidence>